<evidence type="ECO:0000256" key="3">
    <source>
        <dbReference type="ARBA" id="ARBA00023163"/>
    </source>
</evidence>
<proteinExistence type="predicted"/>
<evidence type="ECO:0000313" key="6">
    <source>
        <dbReference type="Proteomes" id="UP001596110"/>
    </source>
</evidence>
<dbReference type="InterPro" id="IPR020449">
    <property type="entry name" value="Tscrpt_reg_AraC-type_HTH"/>
</dbReference>
<dbReference type="EMBL" id="JBHSOJ010000013">
    <property type="protein sequence ID" value="MFC5630317.1"/>
    <property type="molecule type" value="Genomic_DNA"/>
</dbReference>
<dbReference type="Proteomes" id="UP001596110">
    <property type="component" value="Unassembled WGS sequence"/>
</dbReference>
<protein>
    <submittedName>
        <fullName evidence="5">Helix-turn-helix domain-containing protein</fullName>
    </submittedName>
</protein>
<dbReference type="RefSeq" id="WP_156807089.1">
    <property type="nucleotide sequence ID" value="NZ_JBHSOJ010000013.1"/>
</dbReference>
<keyword evidence="2" id="KW-0238">DNA-binding</keyword>
<dbReference type="PRINTS" id="PR00032">
    <property type="entry name" value="HTHARAC"/>
</dbReference>
<dbReference type="InterPro" id="IPR018060">
    <property type="entry name" value="HTH_AraC"/>
</dbReference>
<keyword evidence="3" id="KW-0804">Transcription</keyword>
<dbReference type="Pfam" id="PF12833">
    <property type="entry name" value="HTH_18"/>
    <property type="match status" value="1"/>
</dbReference>
<sequence>MEKLHHLLPYRFERMHIQNGRPDTLFHWHPEMEVHYIFSGSARYHIDYDIFNSNEGDIILVHPNGMHSIHPLEKAEQVSEAFIFHLDMIGQRLVDQTSLHYLQPLQNSSLKFVPRIQPHMAGYEDIKSCVLTIIELAKKEGRHFELLLKAKLNELLYLLFLHRHVLKKVTDDTYRKNAKIRQVIDHINDHYQENLSIQQLATLIGYSKAHFMSLFKQHTGSSCTDFIIRVRLQKASQLLIHSHDSILEVAEQTGFTNLSHFNRQFKKQYLITPRQYRQEHSKKKNSQAFINP</sequence>
<dbReference type="PROSITE" id="PS01124">
    <property type="entry name" value="HTH_ARAC_FAMILY_2"/>
    <property type="match status" value="1"/>
</dbReference>
<gene>
    <name evidence="5" type="ORF">ACFPQ3_01590</name>
</gene>
<evidence type="ECO:0000313" key="5">
    <source>
        <dbReference type="EMBL" id="MFC5630317.1"/>
    </source>
</evidence>
<evidence type="ECO:0000256" key="1">
    <source>
        <dbReference type="ARBA" id="ARBA00023015"/>
    </source>
</evidence>
<dbReference type="InterPro" id="IPR003313">
    <property type="entry name" value="AraC-bd"/>
</dbReference>
<keyword evidence="6" id="KW-1185">Reference proteome</keyword>
<dbReference type="InterPro" id="IPR009057">
    <property type="entry name" value="Homeodomain-like_sf"/>
</dbReference>
<dbReference type="InterPro" id="IPR037923">
    <property type="entry name" value="HTH-like"/>
</dbReference>
<name>A0ABW0UCP9_9STRE</name>
<dbReference type="PANTHER" id="PTHR43280:SF27">
    <property type="entry name" value="TRANSCRIPTIONAL REGULATOR MTLR"/>
    <property type="match status" value="1"/>
</dbReference>
<reference evidence="6" key="1">
    <citation type="journal article" date="2019" name="Int. J. Syst. Evol. Microbiol.">
        <title>The Global Catalogue of Microorganisms (GCM) 10K type strain sequencing project: providing services to taxonomists for standard genome sequencing and annotation.</title>
        <authorList>
            <consortium name="The Broad Institute Genomics Platform"/>
            <consortium name="The Broad Institute Genome Sequencing Center for Infectious Disease"/>
            <person name="Wu L."/>
            <person name="Ma J."/>
        </authorList>
    </citation>
    <scope>NUCLEOTIDE SEQUENCE [LARGE SCALE GENOMIC DNA]</scope>
    <source>
        <strain evidence="6">DT43</strain>
    </source>
</reference>
<dbReference type="InterPro" id="IPR014710">
    <property type="entry name" value="RmlC-like_jellyroll"/>
</dbReference>
<evidence type="ECO:0000259" key="4">
    <source>
        <dbReference type="PROSITE" id="PS01124"/>
    </source>
</evidence>
<dbReference type="CDD" id="cd02208">
    <property type="entry name" value="cupin_RmlC-like"/>
    <property type="match status" value="1"/>
</dbReference>
<evidence type="ECO:0000256" key="2">
    <source>
        <dbReference type="ARBA" id="ARBA00023125"/>
    </source>
</evidence>
<dbReference type="SUPFAM" id="SSF46689">
    <property type="entry name" value="Homeodomain-like"/>
    <property type="match status" value="2"/>
</dbReference>
<dbReference type="SMART" id="SM00342">
    <property type="entry name" value="HTH_ARAC"/>
    <property type="match status" value="1"/>
</dbReference>
<organism evidence="5 6">
    <name type="scientific">Streptococcus caledonicus</name>
    <dbReference type="NCBI Taxonomy" id="2614158"/>
    <lineage>
        <taxon>Bacteria</taxon>
        <taxon>Bacillati</taxon>
        <taxon>Bacillota</taxon>
        <taxon>Bacilli</taxon>
        <taxon>Lactobacillales</taxon>
        <taxon>Streptococcaceae</taxon>
        <taxon>Streptococcus</taxon>
    </lineage>
</organism>
<dbReference type="Pfam" id="PF02311">
    <property type="entry name" value="AraC_binding"/>
    <property type="match status" value="1"/>
</dbReference>
<dbReference type="Gene3D" id="2.60.120.10">
    <property type="entry name" value="Jelly Rolls"/>
    <property type="match status" value="1"/>
</dbReference>
<dbReference type="PANTHER" id="PTHR43280">
    <property type="entry name" value="ARAC-FAMILY TRANSCRIPTIONAL REGULATOR"/>
    <property type="match status" value="1"/>
</dbReference>
<dbReference type="SUPFAM" id="SSF51215">
    <property type="entry name" value="Regulatory protein AraC"/>
    <property type="match status" value="1"/>
</dbReference>
<keyword evidence="1" id="KW-0805">Transcription regulation</keyword>
<accession>A0ABW0UCP9</accession>
<dbReference type="Gene3D" id="1.10.10.60">
    <property type="entry name" value="Homeodomain-like"/>
    <property type="match status" value="2"/>
</dbReference>
<feature type="domain" description="HTH araC/xylS-type" evidence="4">
    <location>
        <begin position="181"/>
        <end position="279"/>
    </location>
</feature>
<comment type="caution">
    <text evidence="5">The sequence shown here is derived from an EMBL/GenBank/DDBJ whole genome shotgun (WGS) entry which is preliminary data.</text>
</comment>